<keyword evidence="3" id="KW-0804">Transcription</keyword>
<reference evidence="5 6" key="1">
    <citation type="submission" date="2021-01" db="EMBL/GenBank/DDBJ databases">
        <title>Genomic Encyclopedia of Type Strains, Phase IV (KMG-IV): sequencing the most valuable type-strain genomes for metagenomic binning, comparative biology and taxonomic classification.</title>
        <authorList>
            <person name="Goeker M."/>
        </authorList>
    </citation>
    <scope>NUCLEOTIDE SEQUENCE [LARGE SCALE GENOMIC DNA]</scope>
    <source>
        <strain evidence="5 6">DSM 27382</strain>
    </source>
</reference>
<dbReference type="InterPro" id="IPR036390">
    <property type="entry name" value="WH_DNA-bd_sf"/>
</dbReference>
<dbReference type="PROSITE" id="PS50995">
    <property type="entry name" value="HTH_MARR_2"/>
    <property type="match status" value="1"/>
</dbReference>
<dbReference type="Pfam" id="PF12802">
    <property type="entry name" value="MarR_2"/>
    <property type="match status" value="1"/>
</dbReference>
<dbReference type="GO" id="GO:0003677">
    <property type="term" value="F:DNA binding"/>
    <property type="evidence" value="ECO:0007669"/>
    <property type="project" value="UniProtKB-KW"/>
</dbReference>
<dbReference type="InterPro" id="IPR023187">
    <property type="entry name" value="Tscrpt_reg_MarR-type_CS"/>
</dbReference>
<dbReference type="Gene3D" id="1.10.10.10">
    <property type="entry name" value="Winged helix-like DNA-binding domain superfamily/Winged helix DNA-binding domain"/>
    <property type="match status" value="1"/>
</dbReference>
<dbReference type="PROSITE" id="PS01117">
    <property type="entry name" value="HTH_MARR_1"/>
    <property type="match status" value="1"/>
</dbReference>
<dbReference type="Proteomes" id="UP000697472">
    <property type="component" value="Unassembled WGS sequence"/>
</dbReference>
<dbReference type="PRINTS" id="PR00598">
    <property type="entry name" value="HTHMARR"/>
</dbReference>
<organism evidence="5 6">
    <name type="scientific">Streptococcus loxodontisalivarius</name>
    <dbReference type="NCBI Taxonomy" id="1349415"/>
    <lineage>
        <taxon>Bacteria</taxon>
        <taxon>Bacillati</taxon>
        <taxon>Bacillota</taxon>
        <taxon>Bacilli</taxon>
        <taxon>Lactobacillales</taxon>
        <taxon>Streptococcaceae</taxon>
        <taxon>Streptococcus</taxon>
    </lineage>
</organism>
<evidence type="ECO:0000313" key="5">
    <source>
        <dbReference type="EMBL" id="MBM7642897.1"/>
    </source>
</evidence>
<keyword evidence="2 5" id="KW-0238">DNA-binding</keyword>
<gene>
    <name evidence="5" type="ORF">JOC28_001197</name>
</gene>
<dbReference type="SMART" id="SM00347">
    <property type="entry name" value="HTH_MARR"/>
    <property type="match status" value="1"/>
</dbReference>
<evidence type="ECO:0000313" key="6">
    <source>
        <dbReference type="Proteomes" id="UP000697472"/>
    </source>
</evidence>
<evidence type="ECO:0000256" key="3">
    <source>
        <dbReference type="ARBA" id="ARBA00023163"/>
    </source>
</evidence>
<dbReference type="PANTHER" id="PTHR33164:SF43">
    <property type="entry name" value="HTH-TYPE TRANSCRIPTIONAL REPRESSOR YETL"/>
    <property type="match status" value="1"/>
</dbReference>
<keyword evidence="6" id="KW-1185">Reference proteome</keyword>
<dbReference type="InterPro" id="IPR039422">
    <property type="entry name" value="MarR/SlyA-like"/>
</dbReference>
<keyword evidence="1" id="KW-0805">Transcription regulation</keyword>
<name>A0ABS2PS85_9STRE</name>
<feature type="domain" description="HTH marR-type" evidence="4">
    <location>
        <begin position="1"/>
        <end position="138"/>
    </location>
</feature>
<dbReference type="InterPro" id="IPR036388">
    <property type="entry name" value="WH-like_DNA-bd_sf"/>
</dbReference>
<proteinExistence type="predicted"/>
<evidence type="ECO:0000256" key="2">
    <source>
        <dbReference type="ARBA" id="ARBA00023125"/>
    </source>
</evidence>
<dbReference type="EMBL" id="JAFBEH010000022">
    <property type="protein sequence ID" value="MBM7642897.1"/>
    <property type="molecule type" value="Genomic_DNA"/>
</dbReference>
<dbReference type="RefSeq" id="WP_205009732.1">
    <property type="nucleotide sequence ID" value="NZ_JAFBEH010000022.1"/>
</dbReference>
<dbReference type="InterPro" id="IPR011991">
    <property type="entry name" value="ArsR-like_HTH"/>
</dbReference>
<accession>A0ABS2PS85</accession>
<sequence>MENPIAATRNLINQIEQIADEIAKDSGIEHLSGPQGRTLLYLIKHPDQEIYVKDIEHFLNISKSVTSNLVKRMEKNGFITVNPSTKDKRKKIISLTPKGYDKAEPLTNFHRRLQESLFKSISRDDLEVIRRVGAQLAENIAHYKGETND</sequence>
<dbReference type="CDD" id="cd00090">
    <property type="entry name" value="HTH_ARSR"/>
    <property type="match status" value="1"/>
</dbReference>
<dbReference type="InterPro" id="IPR000835">
    <property type="entry name" value="HTH_MarR-typ"/>
</dbReference>
<evidence type="ECO:0000256" key="1">
    <source>
        <dbReference type="ARBA" id="ARBA00023015"/>
    </source>
</evidence>
<protein>
    <submittedName>
        <fullName evidence="5">DNA-binding MarR family transcriptional regulator</fullName>
    </submittedName>
</protein>
<evidence type="ECO:0000259" key="4">
    <source>
        <dbReference type="PROSITE" id="PS50995"/>
    </source>
</evidence>
<dbReference type="PANTHER" id="PTHR33164">
    <property type="entry name" value="TRANSCRIPTIONAL REGULATOR, MARR FAMILY"/>
    <property type="match status" value="1"/>
</dbReference>
<dbReference type="SUPFAM" id="SSF46785">
    <property type="entry name" value="Winged helix' DNA-binding domain"/>
    <property type="match status" value="1"/>
</dbReference>
<comment type="caution">
    <text evidence="5">The sequence shown here is derived from an EMBL/GenBank/DDBJ whole genome shotgun (WGS) entry which is preliminary data.</text>
</comment>